<sequence>MASPLPLSSRQGSPTRTARGELKQYYLCSAWKFTDQAVDHFIAKLRGQNIQDADFSWEPQYGWVKTISPASKEAEIRKFWRELVTDVELNAYERAEEDIIEYNFTLKRGFKDEMIEYPSGLSSSTNDDVDVDTDTDTDAASSNGPDENGLHNIYPPQFSNQFPSLGRWTRLEDENLLITAQQVLSEDDRLEIQQDTGVEISYDLGKVVYLGAESQRAIKKAKERLDVLLDSFFLLNAGPGVQFVPYTEGYKDHLLKEFKSDIRFLANIDPKLPSSTLLDPMLFPDLSREYACMYHVGSSIRLCPYSSVLGTHTSLFGPAILDRKSNNGRLKPRPVSAAKSELILNDISAASGDGTSVKRNVVDPTKNVDNWLDSIPEDFGSIPQDPLPLRLSTTRTLELEPTISWDMPALVPTRNTIVVPDDIPPSINDTATGRGKDEPLTFDQAKRQKSIQQVLETIPRLLRGGPYLRGEVIVTVQFGRVIIPELAPSALAFNGKNTKSNGWMRKDLIPTLLKIPRGIPGKESLVANNICFTKILSTHGSDLQKLINIQDERSSQRLWQKLPSKCWTVYSFHCQVTGKVPDQFLVEITDCANGPGTFSYKIQGLTEPGSSQKLVYVHGLERKSDDKVNLSFSVDPQFKTTITSVRVLSKWRHLSQDKQTALDITEVEQLEIQYKPTLPGMPKSAGEARMWTDKTRKMKLDNGEVSRWYEASVSSLKLDEILKKNKPLRAGEKAEWSLSELKQDGIHESLCCPALQMLKHMDQVGGLSNNYQQGKPGTIVKRPNDRPRAVPGSEPA</sequence>
<feature type="region of interest" description="Disordered" evidence="1">
    <location>
        <begin position="767"/>
        <end position="796"/>
    </location>
</feature>
<feature type="compositionally biased region" description="Acidic residues" evidence="1">
    <location>
        <begin position="127"/>
        <end position="137"/>
    </location>
</feature>
<name>A0AAE0PDQ1_SORBR</name>
<feature type="region of interest" description="Disordered" evidence="1">
    <location>
        <begin position="121"/>
        <end position="149"/>
    </location>
</feature>
<dbReference type="Proteomes" id="UP001281003">
    <property type="component" value="Unassembled WGS sequence"/>
</dbReference>
<proteinExistence type="predicted"/>
<gene>
    <name evidence="2" type="ORF">B0T20DRAFT_454094</name>
</gene>
<reference evidence="2" key="2">
    <citation type="submission" date="2023-07" db="EMBL/GenBank/DDBJ databases">
        <authorList>
            <consortium name="Lawrence Berkeley National Laboratory"/>
            <person name="Haridas S."/>
            <person name="Hensen N."/>
            <person name="Bonometti L."/>
            <person name="Westerberg I."/>
            <person name="Brannstrom I.O."/>
            <person name="Guillou S."/>
            <person name="Cros-Aarteil S."/>
            <person name="Calhoun S."/>
            <person name="Kuo A."/>
            <person name="Mondo S."/>
            <person name="Pangilinan J."/>
            <person name="Riley R."/>
            <person name="LaButti K."/>
            <person name="Andreopoulos B."/>
            <person name="Lipzen A."/>
            <person name="Chen C."/>
            <person name="Yanf M."/>
            <person name="Daum C."/>
            <person name="Ng V."/>
            <person name="Clum A."/>
            <person name="Steindorff A."/>
            <person name="Ohm R."/>
            <person name="Martin F."/>
            <person name="Silar P."/>
            <person name="Natvig D."/>
            <person name="Lalanne C."/>
            <person name="Gautier V."/>
            <person name="Ament-velasquez S.L."/>
            <person name="Kruys A."/>
            <person name="Hutchinson M.I."/>
            <person name="Powell A.J."/>
            <person name="Barry K."/>
            <person name="Miller A.N."/>
            <person name="Grigoriev I.V."/>
            <person name="Debuchy R."/>
            <person name="Gladieux P."/>
            <person name="Thoren M.H."/>
            <person name="Johannesson H."/>
        </authorList>
    </citation>
    <scope>NUCLEOTIDE SEQUENCE</scope>
    <source>
        <strain evidence="2">FGSC 1904</strain>
    </source>
</reference>
<evidence type="ECO:0000313" key="3">
    <source>
        <dbReference type="Proteomes" id="UP001281003"/>
    </source>
</evidence>
<keyword evidence="3" id="KW-1185">Reference proteome</keyword>
<evidence type="ECO:0000256" key="1">
    <source>
        <dbReference type="SAM" id="MobiDB-lite"/>
    </source>
</evidence>
<evidence type="ECO:0000313" key="2">
    <source>
        <dbReference type="EMBL" id="KAK3398068.1"/>
    </source>
</evidence>
<reference evidence="2" key="1">
    <citation type="journal article" date="2023" name="Mol. Phylogenet. Evol.">
        <title>Genome-scale phylogeny and comparative genomics of the fungal order Sordariales.</title>
        <authorList>
            <person name="Hensen N."/>
            <person name="Bonometti L."/>
            <person name="Westerberg I."/>
            <person name="Brannstrom I.O."/>
            <person name="Guillou S."/>
            <person name="Cros-Aarteil S."/>
            <person name="Calhoun S."/>
            <person name="Haridas S."/>
            <person name="Kuo A."/>
            <person name="Mondo S."/>
            <person name="Pangilinan J."/>
            <person name="Riley R."/>
            <person name="LaButti K."/>
            <person name="Andreopoulos B."/>
            <person name="Lipzen A."/>
            <person name="Chen C."/>
            <person name="Yan M."/>
            <person name="Daum C."/>
            <person name="Ng V."/>
            <person name="Clum A."/>
            <person name="Steindorff A."/>
            <person name="Ohm R.A."/>
            <person name="Martin F."/>
            <person name="Silar P."/>
            <person name="Natvig D.O."/>
            <person name="Lalanne C."/>
            <person name="Gautier V."/>
            <person name="Ament-Velasquez S.L."/>
            <person name="Kruys A."/>
            <person name="Hutchinson M.I."/>
            <person name="Powell A.J."/>
            <person name="Barry K."/>
            <person name="Miller A.N."/>
            <person name="Grigoriev I.V."/>
            <person name="Debuchy R."/>
            <person name="Gladieux P."/>
            <person name="Hiltunen Thoren M."/>
            <person name="Johannesson H."/>
        </authorList>
    </citation>
    <scope>NUCLEOTIDE SEQUENCE</scope>
    <source>
        <strain evidence="2">FGSC 1904</strain>
    </source>
</reference>
<accession>A0AAE0PDQ1</accession>
<protein>
    <submittedName>
        <fullName evidence="2">Uncharacterized protein</fullName>
    </submittedName>
</protein>
<organism evidence="2 3">
    <name type="scientific">Sordaria brevicollis</name>
    <dbReference type="NCBI Taxonomy" id="83679"/>
    <lineage>
        <taxon>Eukaryota</taxon>
        <taxon>Fungi</taxon>
        <taxon>Dikarya</taxon>
        <taxon>Ascomycota</taxon>
        <taxon>Pezizomycotina</taxon>
        <taxon>Sordariomycetes</taxon>
        <taxon>Sordariomycetidae</taxon>
        <taxon>Sordariales</taxon>
        <taxon>Sordariaceae</taxon>
        <taxon>Sordaria</taxon>
    </lineage>
</organism>
<dbReference type="EMBL" id="JAUTDP010000007">
    <property type="protein sequence ID" value="KAK3398068.1"/>
    <property type="molecule type" value="Genomic_DNA"/>
</dbReference>
<dbReference type="AlphaFoldDB" id="A0AAE0PDQ1"/>
<comment type="caution">
    <text evidence="2">The sequence shown here is derived from an EMBL/GenBank/DDBJ whole genome shotgun (WGS) entry which is preliminary data.</text>
</comment>